<evidence type="ECO:0000313" key="3">
    <source>
        <dbReference type="Proteomes" id="UP001165063"/>
    </source>
</evidence>
<accession>A0A9W6YZJ2</accession>
<dbReference type="Proteomes" id="UP001165063">
    <property type="component" value="Unassembled WGS sequence"/>
</dbReference>
<keyword evidence="3" id="KW-1185">Reference proteome</keyword>
<proteinExistence type="predicted"/>
<feature type="region of interest" description="Disordered" evidence="1">
    <location>
        <begin position="1"/>
        <end position="58"/>
    </location>
</feature>
<reference evidence="2" key="1">
    <citation type="submission" date="2023-04" db="EMBL/GenBank/DDBJ databases">
        <title>Ambrosiozyma monospora NBRC 1965.</title>
        <authorList>
            <person name="Ichikawa N."/>
            <person name="Sato H."/>
            <person name="Tonouchi N."/>
        </authorList>
    </citation>
    <scope>NUCLEOTIDE SEQUENCE</scope>
    <source>
        <strain evidence="2">NBRC 1965</strain>
    </source>
</reference>
<evidence type="ECO:0000256" key="1">
    <source>
        <dbReference type="SAM" id="MobiDB-lite"/>
    </source>
</evidence>
<evidence type="ECO:0000313" key="2">
    <source>
        <dbReference type="EMBL" id="GMG38921.1"/>
    </source>
</evidence>
<gene>
    <name evidence="2" type="ORF">Amon01_000505000</name>
</gene>
<name>A0A9W6YZJ2_AMBMO</name>
<dbReference type="AlphaFoldDB" id="A0A9W6YZJ2"/>
<feature type="compositionally biased region" description="Basic and acidic residues" evidence="1">
    <location>
        <begin position="29"/>
        <end position="38"/>
    </location>
</feature>
<feature type="compositionally biased region" description="Polar residues" evidence="1">
    <location>
        <begin position="1"/>
        <end position="13"/>
    </location>
</feature>
<comment type="caution">
    <text evidence="2">The sequence shown here is derived from an EMBL/GenBank/DDBJ whole genome shotgun (WGS) entry which is preliminary data.</text>
</comment>
<dbReference type="EMBL" id="BSXU01002632">
    <property type="protein sequence ID" value="GMG38921.1"/>
    <property type="molecule type" value="Genomic_DNA"/>
</dbReference>
<protein>
    <submittedName>
        <fullName evidence="2">Unnamed protein product</fullName>
    </submittedName>
</protein>
<sequence length="90" mass="9681">MRGTSSSVTNGATVDSPHKKGKSSIAYLLKDDHKDKSRLTGTKHTFQPGRANTGAAGAQYIPPPNLALSDPNVGNTNELNWLIDDLLMEF</sequence>
<organism evidence="2 3">
    <name type="scientific">Ambrosiozyma monospora</name>
    <name type="common">Yeast</name>
    <name type="synonym">Endomycopsis monosporus</name>
    <dbReference type="NCBI Taxonomy" id="43982"/>
    <lineage>
        <taxon>Eukaryota</taxon>
        <taxon>Fungi</taxon>
        <taxon>Dikarya</taxon>
        <taxon>Ascomycota</taxon>
        <taxon>Saccharomycotina</taxon>
        <taxon>Pichiomycetes</taxon>
        <taxon>Pichiales</taxon>
        <taxon>Pichiaceae</taxon>
        <taxon>Ambrosiozyma</taxon>
    </lineage>
</organism>